<accession>A0A6A7ABM4</accession>
<dbReference type="Proteomes" id="UP000799424">
    <property type="component" value="Unassembled WGS sequence"/>
</dbReference>
<evidence type="ECO:0000313" key="4">
    <source>
        <dbReference type="Proteomes" id="UP000799424"/>
    </source>
</evidence>
<evidence type="ECO:0000259" key="2">
    <source>
        <dbReference type="Pfam" id="PF24883"/>
    </source>
</evidence>
<dbReference type="AlphaFoldDB" id="A0A6A7ABM4"/>
<dbReference type="Gene3D" id="3.40.50.300">
    <property type="entry name" value="P-loop containing nucleotide triphosphate hydrolases"/>
    <property type="match status" value="1"/>
</dbReference>
<dbReference type="InterPro" id="IPR056884">
    <property type="entry name" value="NPHP3-like_N"/>
</dbReference>
<dbReference type="PANTHER" id="PTHR10039">
    <property type="entry name" value="AMELOGENIN"/>
    <property type="match status" value="1"/>
</dbReference>
<evidence type="ECO:0000313" key="3">
    <source>
        <dbReference type="EMBL" id="KAF2830264.1"/>
    </source>
</evidence>
<reference evidence="3" key="1">
    <citation type="journal article" date="2020" name="Stud. Mycol.">
        <title>101 Dothideomycetes genomes: a test case for predicting lifestyles and emergence of pathogens.</title>
        <authorList>
            <person name="Haridas S."/>
            <person name="Albert R."/>
            <person name="Binder M."/>
            <person name="Bloem J."/>
            <person name="Labutti K."/>
            <person name="Salamov A."/>
            <person name="Andreopoulos B."/>
            <person name="Baker S."/>
            <person name="Barry K."/>
            <person name="Bills G."/>
            <person name="Bluhm B."/>
            <person name="Cannon C."/>
            <person name="Castanera R."/>
            <person name="Culley D."/>
            <person name="Daum C."/>
            <person name="Ezra D."/>
            <person name="Gonzalez J."/>
            <person name="Henrissat B."/>
            <person name="Kuo A."/>
            <person name="Liang C."/>
            <person name="Lipzen A."/>
            <person name="Lutzoni F."/>
            <person name="Magnuson J."/>
            <person name="Mondo S."/>
            <person name="Nolan M."/>
            <person name="Ohm R."/>
            <person name="Pangilinan J."/>
            <person name="Park H.-J."/>
            <person name="Ramirez L."/>
            <person name="Alfaro M."/>
            <person name="Sun H."/>
            <person name="Tritt A."/>
            <person name="Yoshinaga Y."/>
            <person name="Zwiers L.-H."/>
            <person name="Turgeon B."/>
            <person name="Goodwin S."/>
            <person name="Spatafora J."/>
            <person name="Crous P."/>
            <person name="Grigoriev I."/>
        </authorList>
    </citation>
    <scope>NUCLEOTIDE SEQUENCE</scope>
    <source>
        <strain evidence="3">CBS 113818</strain>
    </source>
</reference>
<dbReference type="EMBL" id="MU006220">
    <property type="protein sequence ID" value="KAF2830264.1"/>
    <property type="molecule type" value="Genomic_DNA"/>
</dbReference>
<sequence length="200" mass="22815">MNAIFCIPMPDVKPEVILDRIKSALGYHQQHDRFDDIVTAHAKTFDWALQVKERPTQGWPSLHNWLCHGQAIYSVSGKAGSGKSTLMKYLHQDVRLHDALQSWAGNAQLLTLSFYFWNAGSESQKSQKSLFRSLLYQALCQKPSLGPIFFPERYLPSAKWTEFPTFHDVRRAFKHFTASLDDDSLKVALLIDGLDEFDAV</sequence>
<evidence type="ECO:0000256" key="1">
    <source>
        <dbReference type="ARBA" id="ARBA00022737"/>
    </source>
</evidence>
<protein>
    <recommendedName>
        <fullName evidence="2">Nephrocystin 3-like N-terminal domain-containing protein</fullName>
    </recommendedName>
</protein>
<dbReference type="PANTHER" id="PTHR10039:SF5">
    <property type="entry name" value="NACHT DOMAIN-CONTAINING PROTEIN"/>
    <property type="match status" value="1"/>
</dbReference>
<feature type="domain" description="Nephrocystin 3-like N-terminal" evidence="2">
    <location>
        <begin position="61"/>
        <end position="198"/>
    </location>
</feature>
<dbReference type="SUPFAM" id="SSF52540">
    <property type="entry name" value="P-loop containing nucleoside triphosphate hydrolases"/>
    <property type="match status" value="1"/>
</dbReference>
<dbReference type="Pfam" id="PF24883">
    <property type="entry name" value="NPHP3_N"/>
    <property type="match status" value="1"/>
</dbReference>
<dbReference type="InterPro" id="IPR027417">
    <property type="entry name" value="P-loop_NTPase"/>
</dbReference>
<gene>
    <name evidence="3" type="ORF">CC86DRAFT_403564</name>
</gene>
<keyword evidence="4" id="KW-1185">Reference proteome</keyword>
<keyword evidence="1" id="KW-0677">Repeat</keyword>
<dbReference type="OrthoDB" id="443402at2759"/>
<proteinExistence type="predicted"/>
<name>A0A6A7ABM4_9PLEO</name>
<organism evidence="3 4">
    <name type="scientific">Ophiobolus disseminans</name>
    <dbReference type="NCBI Taxonomy" id="1469910"/>
    <lineage>
        <taxon>Eukaryota</taxon>
        <taxon>Fungi</taxon>
        <taxon>Dikarya</taxon>
        <taxon>Ascomycota</taxon>
        <taxon>Pezizomycotina</taxon>
        <taxon>Dothideomycetes</taxon>
        <taxon>Pleosporomycetidae</taxon>
        <taxon>Pleosporales</taxon>
        <taxon>Pleosporineae</taxon>
        <taxon>Phaeosphaeriaceae</taxon>
        <taxon>Ophiobolus</taxon>
    </lineage>
</organism>